<feature type="domain" description="Enoyl reductase (ER)" evidence="2">
    <location>
        <begin position="35"/>
        <end position="343"/>
    </location>
</feature>
<evidence type="ECO:0000313" key="4">
    <source>
        <dbReference type="Proteomes" id="UP000318331"/>
    </source>
</evidence>
<evidence type="ECO:0000256" key="1">
    <source>
        <dbReference type="SAM" id="MobiDB-lite"/>
    </source>
</evidence>
<dbReference type="SMART" id="SM00829">
    <property type="entry name" value="PKS_ER"/>
    <property type="match status" value="1"/>
</dbReference>
<gene>
    <name evidence="3" type="ORF">FB466_0913</name>
</gene>
<protein>
    <submittedName>
        <fullName evidence="3">NADPH:quinone reductase-like Zn-dependent oxidoreductase</fullName>
    </submittedName>
</protein>
<dbReference type="Proteomes" id="UP000318331">
    <property type="component" value="Unassembled WGS sequence"/>
</dbReference>
<dbReference type="Gene3D" id="3.90.180.10">
    <property type="entry name" value="Medium-chain alcohol dehydrogenases, catalytic domain"/>
    <property type="match status" value="1"/>
</dbReference>
<dbReference type="InterPro" id="IPR050700">
    <property type="entry name" value="YIM1/Zinc_Alcohol_DH_Fams"/>
</dbReference>
<feature type="region of interest" description="Disordered" evidence="1">
    <location>
        <begin position="1"/>
        <end position="20"/>
    </location>
</feature>
<organism evidence="3 4">
    <name type="scientific">Klugiella xanthotipulae</name>
    <dbReference type="NCBI Taxonomy" id="244735"/>
    <lineage>
        <taxon>Bacteria</taxon>
        <taxon>Bacillati</taxon>
        <taxon>Actinomycetota</taxon>
        <taxon>Actinomycetes</taxon>
        <taxon>Micrococcales</taxon>
        <taxon>Microbacteriaceae</taxon>
        <taxon>Klugiella</taxon>
    </lineage>
</organism>
<evidence type="ECO:0000259" key="2">
    <source>
        <dbReference type="SMART" id="SM00829"/>
    </source>
</evidence>
<dbReference type="InterPro" id="IPR020843">
    <property type="entry name" value="ER"/>
</dbReference>
<evidence type="ECO:0000313" key="3">
    <source>
        <dbReference type="EMBL" id="TQM66091.1"/>
    </source>
</evidence>
<dbReference type="SUPFAM" id="SSF50129">
    <property type="entry name" value="GroES-like"/>
    <property type="match status" value="1"/>
</dbReference>
<dbReference type="PANTHER" id="PTHR11695">
    <property type="entry name" value="ALCOHOL DEHYDROGENASE RELATED"/>
    <property type="match status" value="1"/>
</dbReference>
<reference evidence="3 4" key="1">
    <citation type="submission" date="2019-06" db="EMBL/GenBank/DDBJ databases">
        <title>Sequencing the genomes of 1000 actinobacteria strains.</title>
        <authorList>
            <person name="Klenk H.-P."/>
        </authorList>
    </citation>
    <scope>NUCLEOTIDE SEQUENCE [LARGE SCALE GENOMIC DNA]</scope>
    <source>
        <strain evidence="3 4">DSM 18031</strain>
    </source>
</reference>
<dbReference type="CDD" id="cd08267">
    <property type="entry name" value="MDR1"/>
    <property type="match status" value="1"/>
</dbReference>
<dbReference type="InterPro" id="IPR013154">
    <property type="entry name" value="ADH-like_N"/>
</dbReference>
<dbReference type="Gene3D" id="3.40.50.720">
    <property type="entry name" value="NAD(P)-binding Rossmann-like Domain"/>
    <property type="match status" value="1"/>
</dbReference>
<accession>A0A543I6B8</accession>
<dbReference type="Pfam" id="PF08240">
    <property type="entry name" value="ADH_N"/>
    <property type="match status" value="1"/>
</dbReference>
<comment type="caution">
    <text evidence="3">The sequence shown here is derived from an EMBL/GenBank/DDBJ whole genome shotgun (WGS) entry which is preliminary data.</text>
</comment>
<dbReference type="EMBL" id="VFPN01000001">
    <property type="protein sequence ID" value="TQM66091.1"/>
    <property type="molecule type" value="Genomic_DNA"/>
</dbReference>
<dbReference type="InterPro" id="IPR011032">
    <property type="entry name" value="GroES-like_sf"/>
</dbReference>
<name>A0A543I6B8_9MICO</name>
<dbReference type="RefSeq" id="WP_246054516.1">
    <property type="nucleotide sequence ID" value="NZ_BAAAYS010000027.1"/>
</dbReference>
<proteinExistence type="predicted"/>
<dbReference type="SUPFAM" id="SSF51735">
    <property type="entry name" value="NAD(P)-binding Rossmann-fold domains"/>
    <property type="match status" value="1"/>
</dbReference>
<sequence length="347" mass="35627">MSQAVSGQPGAPVAGRGQAGRMRAVVQSEYGEAERVLSLATIDRPEPGPDEVLVRVAAAGVDRGAWHLMAGLPYPVRLAGYGMRAPKTPVRGRELAGTVESVGARVTTLRPGEEVCGIAEGAFAEYAVARAELLVPRPTGLTACEAAAIPLSGLTALQAVRDHGRVTAGQRVLVIGASGGVGSFAAQVATAAGAEVTGACRTAKVEAVRGLGIHRVIDYTLGPLAEAGSAYDVVIDTGGHRPLSELRRMLAPRGTLVIVGSETGGKVLGGTERQLWATVIAPFTGHRMGSFISSENGADLRELTALIEAGRVRPLVDRVYPLAGVPAAITRMVAGLATGKIVIDVTA</sequence>
<dbReference type="AlphaFoldDB" id="A0A543I6B8"/>
<dbReference type="GO" id="GO:0016491">
    <property type="term" value="F:oxidoreductase activity"/>
    <property type="evidence" value="ECO:0007669"/>
    <property type="project" value="InterPro"/>
</dbReference>
<keyword evidence="4" id="KW-1185">Reference proteome</keyword>
<dbReference type="Pfam" id="PF13602">
    <property type="entry name" value="ADH_zinc_N_2"/>
    <property type="match status" value="1"/>
</dbReference>
<dbReference type="PANTHER" id="PTHR11695:SF294">
    <property type="entry name" value="RETICULON-4-INTERACTING PROTEIN 1, MITOCHONDRIAL"/>
    <property type="match status" value="1"/>
</dbReference>
<dbReference type="InterPro" id="IPR036291">
    <property type="entry name" value="NAD(P)-bd_dom_sf"/>
</dbReference>